<dbReference type="InterPro" id="IPR052968">
    <property type="entry name" value="Nucleotide_metab_enz"/>
</dbReference>
<organism evidence="1">
    <name type="scientific">viral metagenome</name>
    <dbReference type="NCBI Taxonomy" id="1070528"/>
    <lineage>
        <taxon>unclassified sequences</taxon>
        <taxon>metagenomes</taxon>
        <taxon>organismal metagenomes</taxon>
    </lineage>
</organism>
<dbReference type="AlphaFoldDB" id="A0A6C0E0F9"/>
<dbReference type="Gene3D" id="3.10.310.30">
    <property type="match status" value="1"/>
</dbReference>
<proteinExistence type="predicted"/>
<sequence>MSIPIFNHIIYHKGCLDGFCGFFVAHMSGKLAKDVTIYDDMPSATNVPPDIKDKTLIIIDVAYKKEILELIFSEAKSVVFIDHHISIHDEVQALKDKFTNVKIIYDETECGSSLAWKYFNARREMPQFLEYVKDQDTGAWKLPKTKRFLYALKTYFHLSTENKSLNKWFRLLREEDMKKLLKKGRYMEKYSKHLIHVAMPKHSRESFPSKLIYDLNPEIYTKIGQYTVAVFCGLNCPDTTELAVYAMKKIDCDFCLFWVYNLDSKTYVCSMRAKDNVDVSLIAKSFGGGGHKQACAFSFSSSKYNISDLFEGKSLYRKYI</sequence>
<dbReference type="PANTHER" id="PTHR42146:SF1">
    <property type="entry name" value="OLIGORIBONUCLEASE NRNB"/>
    <property type="match status" value="1"/>
</dbReference>
<dbReference type="EMBL" id="MN739702">
    <property type="protein sequence ID" value="QHT22101.1"/>
    <property type="molecule type" value="Genomic_DNA"/>
</dbReference>
<name>A0A6C0E0F9_9ZZZZ</name>
<protein>
    <submittedName>
        <fullName evidence="1">Uncharacterized protein</fullName>
    </submittedName>
</protein>
<evidence type="ECO:0000313" key="1">
    <source>
        <dbReference type="EMBL" id="QHT22101.1"/>
    </source>
</evidence>
<dbReference type="InterPro" id="IPR038763">
    <property type="entry name" value="DHH_sf"/>
</dbReference>
<accession>A0A6C0E0F9</accession>
<dbReference type="SUPFAM" id="SSF64182">
    <property type="entry name" value="DHH phosphoesterases"/>
    <property type="match status" value="1"/>
</dbReference>
<reference evidence="1" key="1">
    <citation type="journal article" date="2020" name="Nature">
        <title>Giant virus diversity and host interactions through global metagenomics.</title>
        <authorList>
            <person name="Schulz F."/>
            <person name="Roux S."/>
            <person name="Paez-Espino D."/>
            <person name="Jungbluth S."/>
            <person name="Walsh D.A."/>
            <person name="Denef V.J."/>
            <person name="McMahon K.D."/>
            <person name="Konstantinidis K.T."/>
            <person name="Eloe-Fadrosh E.A."/>
            <person name="Kyrpides N.C."/>
            <person name="Woyke T."/>
        </authorList>
    </citation>
    <scope>NUCLEOTIDE SEQUENCE</scope>
    <source>
        <strain evidence="1">GVMAG-M-3300023179-103</strain>
    </source>
</reference>
<dbReference type="PANTHER" id="PTHR42146">
    <property type="entry name" value="3',5'-CYCLIC-NUCLEOTIDE PHOSPHODIESTERASE"/>
    <property type="match status" value="1"/>
</dbReference>